<dbReference type="Pfam" id="PF07715">
    <property type="entry name" value="Plug"/>
    <property type="match status" value="1"/>
</dbReference>
<dbReference type="Gene3D" id="2.40.170.20">
    <property type="entry name" value="TonB-dependent receptor, beta-barrel domain"/>
    <property type="match status" value="1"/>
</dbReference>
<reference evidence="14" key="1">
    <citation type="submission" date="2018-05" db="EMBL/GenBank/DDBJ databases">
        <authorList>
            <person name="Lu D."/>
        </authorList>
    </citation>
    <scope>NUCLEOTIDE SEQUENCE [LARGE SCALE GENOMIC DNA]</scope>
    <source>
        <strain evidence="14">F01</strain>
    </source>
</reference>
<keyword evidence="10" id="KW-0732">Signal</keyword>
<feature type="chain" id="PRO_5015949595" evidence="10">
    <location>
        <begin position="24"/>
        <end position="727"/>
    </location>
</feature>
<dbReference type="InterPro" id="IPR036942">
    <property type="entry name" value="Beta-barrel_TonB_sf"/>
</dbReference>
<dbReference type="SUPFAM" id="SSF56935">
    <property type="entry name" value="Porins"/>
    <property type="match status" value="1"/>
</dbReference>
<evidence type="ECO:0000256" key="2">
    <source>
        <dbReference type="ARBA" id="ARBA00022448"/>
    </source>
</evidence>
<gene>
    <name evidence="13" type="ORF">DIT71_01380</name>
</gene>
<dbReference type="Gene3D" id="2.170.130.10">
    <property type="entry name" value="TonB-dependent receptor, plug domain"/>
    <property type="match status" value="1"/>
</dbReference>
<keyword evidence="3 8" id="KW-1134">Transmembrane beta strand</keyword>
<keyword evidence="14" id="KW-1185">Reference proteome</keyword>
<evidence type="ECO:0000256" key="9">
    <source>
        <dbReference type="RuleBase" id="RU003357"/>
    </source>
</evidence>
<evidence type="ECO:0000256" key="6">
    <source>
        <dbReference type="ARBA" id="ARBA00023136"/>
    </source>
</evidence>
<evidence type="ECO:0000259" key="12">
    <source>
        <dbReference type="Pfam" id="PF07715"/>
    </source>
</evidence>
<dbReference type="PANTHER" id="PTHR30442:SF0">
    <property type="entry name" value="FE(3+) DICITRATE TRANSPORT PROTEIN FECA"/>
    <property type="match status" value="1"/>
</dbReference>
<evidence type="ECO:0000313" key="13">
    <source>
        <dbReference type="EMBL" id="PXX93482.1"/>
    </source>
</evidence>
<keyword evidence="2 8" id="KW-0813">Transport</keyword>
<keyword evidence="7 8" id="KW-0998">Cell outer membrane</keyword>
<dbReference type="InterPro" id="IPR039426">
    <property type="entry name" value="TonB-dep_rcpt-like"/>
</dbReference>
<dbReference type="EMBL" id="QFWX01000001">
    <property type="protein sequence ID" value="PXX93482.1"/>
    <property type="molecule type" value="Genomic_DNA"/>
</dbReference>
<evidence type="ECO:0000256" key="5">
    <source>
        <dbReference type="ARBA" id="ARBA00023077"/>
    </source>
</evidence>
<dbReference type="AlphaFoldDB" id="A0A2V3ZQ46"/>
<dbReference type="Proteomes" id="UP000253987">
    <property type="component" value="Unassembled WGS sequence"/>
</dbReference>
<dbReference type="PANTHER" id="PTHR30442">
    <property type="entry name" value="IRON III DICITRATE TRANSPORT PROTEIN FECA"/>
    <property type="match status" value="1"/>
</dbReference>
<dbReference type="InterPro" id="IPR000531">
    <property type="entry name" value="Beta-barrel_TonB"/>
</dbReference>
<dbReference type="GO" id="GO:0033214">
    <property type="term" value="P:siderophore-iron import into cell"/>
    <property type="evidence" value="ECO:0007669"/>
    <property type="project" value="TreeGrafter"/>
</dbReference>
<organism evidence="13 14">
    <name type="scientific">Marinobacter vulgaris</name>
    <dbReference type="NCBI Taxonomy" id="1928331"/>
    <lineage>
        <taxon>Bacteria</taxon>
        <taxon>Pseudomonadati</taxon>
        <taxon>Pseudomonadota</taxon>
        <taxon>Gammaproteobacteria</taxon>
        <taxon>Pseudomonadales</taxon>
        <taxon>Marinobacteraceae</taxon>
        <taxon>Marinobacter</taxon>
    </lineage>
</organism>
<comment type="subcellular location">
    <subcellularLocation>
        <location evidence="1 8">Cell outer membrane</location>
        <topology evidence="1 8">Multi-pass membrane protein</topology>
    </subcellularLocation>
</comment>
<comment type="caution">
    <text evidence="13">The sequence shown here is derived from an EMBL/GenBank/DDBJ whole genome shotgun (WGS) entry which is preliminary data.</text>
</comment>
<evidence type="ECO:0000256" key="4">
    <source>
        <dbReference type="ARBA" id="ARBA00022692"/>
    </source>
</evidence>
<evidence type="ECO:0000259" key="11">
    <source>
        <dbReference type="Pfam" id="PF00593"/>
    </source>
</evidence>
<dbReference type="InterPro" id="IPR012910">
    <property type="entry name" value="Plug_dom"/>
</dbReference>
<dbReference type="OrthoDB" id="9760494at2"/>
<dbReference type="PROSITE" id="PS52016">
    <property type="entry name" value="TONB_DEPENDENT_REC_3"/>
    <property type="match status" value="1"/>
</dbReference>
<evidence type="ECO:0000256" key="10">
    <source>
        <dbReference type="SAM" id="SignalP"/>
    </source>
</evidence>
<evidence type="ECO:0000256" key="7">
    <source>
        <dbReference type="ARBA" id="ARBA00023237"/>
    </source>
</evidence>
<keyword evidence="6 8" id="KW-0472">Membrane</keyword>
<dbReference type="Pfam" id="PF00593">
    <property type="entry name" value="TonB_dep_Rec_b-barrel"/>
    <property type="match status" value="1"/>
</dbReference>
<dbReference type="RefSeq" id="WP_114611408.1">
    <property type="nucleotide sequence ID" value="NZ_QFWX01000001.1"/>
</dbReference>
<keyword evidence="13" id="KW-0675">Receptor</keyword>
<comment type="similarity">
    <text evidence="8 9">Belongs to the TonB-dependent receptor family.</text>
</comment>
<dbReference type="GO" id="GO:0009279">
    <property type="term" value="C:cell outer membrane"/>
    <property type="evidence" value="ECO:0007669"/>
    <property type="project" value="UniProtKB-SubCell"/>
</dbReference>
<evidence type="ECO:0000256" key="3">
    <source>
        <dbReference type="ARBA" id="ARBA00022452"/>
    </source>
</evidence>
<proteinExistence type="inferred from homology"/>
<sequence length="727" mass="79728">MPTPFSRNLLALAVISASVPAMAQEQSLDELVIIGDEASASALPGSAHVVSDEELDTMKYTDVHQVARQVPGVYFQEEDGYGLRPNIGIRGSGSGRSGKVTLMEDGVLMAPAPYAAPAAYYFPSFGRMSGVEVLKGPDLLRYGPQTVGGAINFRSTPIPQEASGNVTTEIAEDSSKRIHAWYGASREQVGFVVETHQQETDGFKDIRDSDRETGFDKQDFVAKLRLNSPLSADVYHQLDLKVDYSEELSNETYLGLTDEDFDADPNQRYFASERDNMDTKRNGYMARHLVELNNDVSLTTTAYRNEFERNWYKAAGLGSLIDDANAGDVTARAKLRGETNLEFDIKNNNREYVSQGLDFKADWNTELAGMSHGITFGTRYHEDEVDRFQPVDTYEQVVSNGRPTLAFQSSTLDTGISSSNNRIEEAEAWSSFIADRIDVNDRLTVTTLLRYEDIETTETRYSDQARTTVDRERNNDTSEWLPGVGATYDLDGGITLLGGVHRGMAPASPGSKDNVEPEISVNYELGARFSRGATRAELIGFYSDYSNTVENCSVATPCSNDATAGSFSQGESRVQGIEALIGHEFTLANGLSVPVEANWTFTDGEITETADDGSVLKGDNLTYLPEHVANLRAGLRQGDQWDVYANVGFVDSMCIDNTCERGDDNTFSETESLTVVDLSGSYALTSNARMFAKVANVFDDQKIVARSPDGARPNLPRTGYVGVSVDF</sequence>
<evidence type="ECO:0000256" key="1">
    <source>
        <dbReference type="ARBA" id="ARBA00004571"/>
    </source>
</evidence>
<evidence type="ECO:0000256" key="8">
    <source>
        <dbReference type="PROSITE-ProRule" id="PRU01360"/>
    </source>
</evidence>
<feature type="domain" description="TonB-dependent receptor-like beta-barrel" evidence="11">
    <location>
        <begin position="250"/>
        <end position="697"/>
    </location>
</feature>
<accession>A0A2V3ZQ46</accession>
<dbReference type="InterPro" id="IPR037066">
    <property type="entry name" value="Plug_dom_sf"/>
</dbReference>
<feature type="domain" description="TonB-dependent receptor plug" evidence="12">
    <location>
        <begin position="41"/>
        <end position="150"/>
    </location>
</feature>
<protein>
    <submittedName>
        <fullName evidence="13">Fe3+-dicitrate receptor</fullName>
    </submittedName>
</protein>
<keyword evidence="5 9" id="KW-0798">TonB box</keyword>
<keyword evidence="4 8" id="KW-0812">Transmembrane</keyword>
<feature type="signal peptide" evidence="10">
    <location>
        <begin position="1"/>
        <end position="23"/>
    </location>
</feature>
<name>A0A2V3ZQ46_9GAMM</name>
<evidence type="ECO:0000313" key="14">
    <source>
        <dbReference type="Proteomes" id="UP000253987"/>
    </source>
</evidence>
<reference evidence="13 14" key="2">
    <citation type="submission" date="2018-06" db="EMBL/GenBank/DDBJ databases">
        <title>Marinobactersediminissp. nov, a moderately halophilic bacterium isolated from marine solar saltern.</title>
        <authorList>
            <person name="Zhang Y."/>
        </authorList>
    </citation>
    <scope>NUCLEOTIDE SEQUENCE [LARGE SCALE GENOMIC DNA]</scope>
    <source>
        <strain evidence="13 14">F01</strain>
    </source>
</reference>